<reference evidence="4" key="1">
    <citation type="submission" date="2020-12" db="EMBL/GenBank/DDBJ databases">
        <title>Burkholderia cepacia complex in Mexico.</title>
        <authorList>
            <person name="Estrada P."/>
        </authorList>
    </citation>
    <scope>NUCLEOTIDE SEQUENCE</scope>
    <source>
        <strain evidence="4">871</strain>
    </source>
</reference>
<proteinExistence type="predicted"/>
<dbReference type="RefSeq" id="WP_176130972.1">
    <property type="nucleotide sequence ID" value="NZ_CADDZZ010000014.1"/>
</dbReference>
<dbReference type="PANTHER" id="PTHR44591:SF3">
    <property type="entry name" value="RESPONSE REGULATORY DOMAIN-CONTAINING PROTEIN"/>
    <property type="match status" value="1"/>
</dbReference>
<dbReference type="InterPro" id="IPR011006">
    <property type="entry name" value="CheY-like_superfamily"/>
</dbReference>
<evidence type="ECO:0000259" key="3">
    <source>
        <dbReference type="PROSITE" id="PS50110"/>
    </source>
</evidence>
<keyword evidence="1 2" id="KW-0597">Phosphoprotein</keyword>
<dbReference type="Proteomes" id="UP000645612">
    <property type="component" value="Unassembled WGS sequence"/>
</dbReference>
<accession>A0A8I1ATD4</accession>
<dbReference type="SUPFAM" id="SSF52172">
    <property type="entry name" value="CheY-like"/>
    <property type="match status" value="1"/>
</dbReference>
<evidence type="ECO:0000256" key="2">
    <source>
        <dbReference type="PROSITE-ProRule" id="PRU00169"/>
    </source>
</evidence>
<organism evidence="4 5">
    <name type="scientific">Burkholderia cepacia</name>
    <name type="common">Pseudomonas cepacia</name>
    <dbReference type="NCBI Taxonomy" id="292"/>
    <lineage>
        <taxon>Bacteria</taxon>
        <taxon>Pseudomonadati</taxon>
        <taxon>Pseudomonadota</taxon>
        <taxon>Betaproteobacteria</taxon>
        <taxon>Burkholderiales</taxon>
        <taxon>Burkholderiaceae</taxon>
        <taxon>Burkholderia</taxon>
        <taxon>Burkholderia cepacia complex</taxon>
    </lineage>
</organism>
<evidence type="ECO:0000313" key="4">
    <source>
        <dbReference type="EMBL" id="MBH9696935.1"/>
    </source>
</evidence>
<protein>
    <submittedName>
        <fullName evidence="4">Response regulator</fullName>
    </submittedName>
</protein>
<dbReference type="Pfam" id="PF00072">
    <property type="entry name" value="Response_reg"/>
    <property type="match status" value="1"/>
</dbReference>
<dbReference type="PANTHER" id="PTHR44591">
    <property type="entry name" value="STRESS RESPONSE REGULATOR PROTEIN 1"/>
    <property type="match status" value="1"/>
</dbReference>
<feature type="modified residue" description="4-aspartylphosphate" evidence="2">
    <location>
        <position position="53"/>
    </location>
</feature>
<evidence type="ECO:0000256" key="1">
    <source>
        <dbReference type="ARBA" id="ARBA00022553"/>
    </source>
</evidence>
<dbReference type="EMBL" id="JAEDXG010000008">
    <property type="protein sequence ID" value="MBH9696935.1"/>
    <property type="molecule type" value="Genomic_DNA"/>
</dbReference>
<feature type="domain" description="Response regulatory" evidence="3">
    <location>
        <begin position="4"/>
        <end position="118"/>
    </location>
</feature>
<evidence type="ECO:0000313" key="5">
    <source>
        <dbReference type="Proteomes" id="UP000645612"/>
    </source>
</evidence>
<sequence>MSSTVLLVEDELKTAEMLTMALESEGISVVCVHDGRAAVDVMAKGKFDLLILDLKLPEMTGDEVLEEVRRIDPYVEVIVYTNYQDPPTMKKLINLGIEGYINKGAAADLWQTVETVKARLDPFSEQERDQVLASLPPGTFPKNK</sequence>
<dbReference type="InterPro" id="IPR001789">
    <property type="entry name" value="Sig_transdc_resp-reg_receiver"/>
</dbReference>
<gene>
    <name evidence="4" type="ORF">JAO13_10845</name>
</gene>
<dbReference type="CDD" id="cd00156">
    <property type="entry name" value="REC"/>
    <property type="match status" value="1"/>
</dbReference>
<dbReference type="InterPro" id="IPR050595">
    <property type="entry name" value="Bact_response_regulator"/>
</dbReference>
<dbReference type="SMART" id="SM00448">
    <property type="entry name" value="REC"/>
    <property type="match status" value="1"/>
</dbReference>
<dbReference type="PROSITE" id="PS50110">
    <property type="entry name" value="RESPONSE_REGULATORY"/>
    <property type="match status" value="1"/>
</dbReference>
<dbReference type="AlphaFoldDB" id="A0A8I1ATD4"/>
<dbReference type="Gene3D" id="3.40.50.2300">
    <property type="match status" value="1"/>
</dbReference>
<dbReference type="GO" id="GO:0000160">
    <property type="term" value="P:phosphorelay signal transduction system"/>
    <property type="evidence" value="ECO:0007669"/>
    <property type="project" value="InterPro"/>
</dbReference>
<name>A0A8I1ATD4_BURCE</name>
<comment type="caution">
    <text evidence="4">The sequence shown here is derived from an EMBL/GenBank/DDBJ whole genome shotgun (WGS) entry which is preliminary data.</text>
</comment>